<dbReference type="RefSeq" id="WP_132296697.1">
    <property type="nucleotide sequence ID" value="NZ_SKBM01000042.1"/>
</dbReference>
<dbReference type="Proteomes" id="UP000295023">
    <property type="component" value="Unassembled WGS sequence"/>
</dbReference>
<keyword evidence="5 9" id="KW-0067">ATP-binding</keyword>
<evidence type="ECO:0000313" key="13">
    <source>
        <dbReference type="Proteomes" id="UP000295023"/>
    </source>
</evidence>
<comment type="pathway">
    <text evidence="1">Amino-acid biosynthesis; L-asparagine biosynthesis; L-asparagine from L-aspartate (L-Gln route): step 1/1.</text>
</comment>
<dbReference type="InterPro" id="IPR051786">
    <property type="entry name" value="ASN_synthetase/amidase"/>
</dbReference>
<dbReference type="CDD" id="cd00712">
    <property type="entry name" value="AsnB"/>
    <property type="match status" value="1"/>
</dbReference>
<dbReference type="PANTHER" id="PTHR43284:SF1">
    <property type="entry name" value="ASPARAGINE SYNTHETASE"/>
    <property type="match status" value="1"/>
</dbReference>
<dbReference type="Pfam" id="PF00733">
    <property type="entry name" value="Asn_synthase"/>
    <property type="match status" value="1"/>
</dbReference>
<evidence type="ECO:0000256" key="8">
    <source>
        <dbReference type="PIRSR" id="PIRSR001589-1"/>
    </source>
</evidence>
<comment type="catalytic activity">
    <reaction evidence="7">
        <text>L-aspartate + L-glutamine + ATP + H2O = L-asparagine + L-glutamate + AMP + diphosphate + H(+)</text>
        <dbReference type="Rhea" id="RHEA:12228"/>
        <dbReference type="ChEBI" id="CHEBI:15377"/>
        <dbReference type="ChEBI" id="CHEBI:15378"/>
        <dbReference type="ChEBI" id="CHEBI:29985"/>
        <dbReference type="ChEBI" id="CHEBI:29991"/>
        <dbReference type="ChEBI" id="CHEBI:30616"/>
        <dbReference type="ChEBI" id="CHEBI:33019"/>
        <dbReference type="ChEBI" id="CHEBI:58048"/>
        <dbReference type="ChEBI" id="CHEBI:58359"/>
        <dbReference type="ChEBI" id="CHEBI:456215"/>
        <dbReference type="EC" id="6.3.5.4"/>
    </reaction>
</comment>
<keyword evidence="6 8" id="KW-0315">Glutamine amidotransferase</keyword>
<name>A0A4R4D4L5_9PROT</name>
<evidence type="ECO:0000256" key="10">
    <source>
        <dbReference type="PIRSR" id="PIRSR001589-3"/>
    </source>
</evidence>
<feature type="binding site" evidence="9">
    <location>
        <position position="94"/>
    </location>
    <ligand>
        <name>L-glutamine</name>
        <dbReference type="ChEBI" id="CHEBI:58359"/>
    </ligand>
</feature>
<dbReference type="InterPro" id="IPR033738">
    <property type="entry name" value="AsnB_N"/>
</dbReference>
<dbReference type="PANTHER" id="PTHR43284">
    <property type="entry name" value="ASPARAGINE SYNTHETASE (GLUTAMINE-HYDROLYZING)"/>
    <property type="match status" value="1"/>
</dbReference>
<dbReference type="EC" id="6.3.5.4" evidence="3"/>
<dbReference type="SUPFAM" id="SSF52402">
    <property type="entry name" value="Adenine nucleotide alpha hydrolases-like"/>
    <property type="match status" value="1"/>
</dbReference>
<feature type="domain" description="Glutamine amidotransferase type-2" evidence="11">
    <location>
        <begin position="2"/>
        <end position="207"/>
    </location>
</feature>
<organism evidence="12 13">
    <name type="scientific">Roseicella aquatilis</name>
    <dbReference type="NCBI Taxonomy" id="2527868"/>
    <lineage>
        <taxon>Bacteria</taxon>
        <taxon>Pseudomonadati</taxon>
        <taxon>Pseudomonadota</taxon>
        <taxon>Alphaproteobacteria</taxon>
        <taxon>Acetobacterales</taxon>
        <taxon>Roseomonadaceae</taxon>
        <taxon>Roseicella</taxon>
    </lineage>
</organism>
<feature type="site" description="Important for beta-aspartyl-AMP intermediate formation" evidence="10">
    <location>
        <position position="363"/>
    </location>
</feature>
<dbReference type="InterPro" id="IPR006426">
    <property type="entry name" value="Asn_synth_AEB"/>
</dbReference>
<dbReference type="SUPFAM" id="SSF56235">
    <property type="entry name" value="N-terminal nucleophile aminohydrolases (Ntn hydrolases)"/>
    <property type="match status" value="1"/>
</dbReference>
<keyword evidence="13" id="KW-1185">Reference proteome</keyword>
<feature type="binding site" evidence="9">
    <location>
        <begin position="361"/>
        <end position="362"/>
    </location>
    <ligand>
        <name>ATP</name>
        <dbReference type="ChEBI" id="CHEBI:30616"/>
    </ligand>
</feature>
<evidence type="ECO:0000256" key="6">
    <source>
        <dbReference type="ARBA" id="ARBA00022962"/>
    </source>
</evidence>
<dbReference type="Gene3D" id="3.60.20.10">
    <property type="entry name" value="Glutamine Phosphoribosylpyrophosphate, subunit 1, domain 1"/>
    <property type="match status" value="1"/>
</dbReference>
<evidence type="ECO:0000256" key="5">
    <source>
        <dbReference type="ARBA" id="ARBA00022840"/>
    </source>
</evidence>
<reference evidence="12 13" key="1">
    <citation type="submission" date="2019-03" db="EMBL/GenBank/DDBJ databases">
        <title>Paracraurococcus aquatilis NE82 genome sequence.</title>
        <authorList>
            <person name="Zhao Y."/>
            <person name="Du Z."/>
        </authorList>
    </citation>
    <scope>NUCLEOTIDE SEQUENCE [LARGE SCALE GENOMIC DNA]</scope>
    <source>
        <strain evidence="12 13">NE82</strain>
    </source>
</reference>
<evidence type="ECO:0000256" key="9">
    <source>
        <dbReference type="PIRSR" id="PIRSR001589-2"/>
    </source>
</evidence>
<evidence type="ECO:0000256" key="4">
    <source>
        <dbReference type="ARBA" id="ARBA00022741"/>
    </source>
</evidence>
<comment type="caution">
    <text evidence="12">The sequence shown here is derived from an EMBL/GenBank/DDBJ whole genome shotgun (WGS) entry which is preliminary data.</text>
</comment>
<dbReference type="PROSITE" id="PS51278">
    <property type="entry name" value="GATASE_TYPE_2"/>
    <property type="match status" value="1"/>
</dbReference>
<dbReference type="InterPro" id="IPR001962">
    <property type="entry name" value="Asn_synthase"/>
</dbReference>
<dbReference type="InterPro" id="IPR014729">
    <property type="entry name" value="Rossmann-like_a/b/a_fold"/>
</dbReference>
<feature type="active site" description="For GATase activity" evidence="8">
    <location>
        <position position="2"/>
    </location>
</feature>
<evidence type="ECO:0000256" key="3">
    <source>
        <dbReference type="ARBA" id="ARBA00012737"/>
    </source>
</evidence>
<protein>
    <recommendedName>
        <fullName evidence="3">asparagine synthase (glutamine-hydrolyzing)</fullName>
        <ecNumber evidence="3">6.3.5.4</ecNumber>
    </recommendedName>
</protein>
<proteinExistence type="inferred from homology"/>
<gene>
    <name evidence="12" type="primary">asnB</name>
    <name evidence="12" type="ORF">EXY23_25310</name>
</gene>
<dbReference type="CDD" id="cd01991">
    <property type="entry name" value="Asn_synthase_B_C"/>
    <property type="match status" value="1"/>
</dbReference>
<keyword evidence="8" id="KW-0028">Amino-acid biosynthesis</keyword>
<evidence type="ECO:0000313" key="12">
    <source>
        <dbReference type="EMBL" id="TCZ53153.1"/>
    </source>
</evidence>
<comment type="similarity">
    <text evidence="2">Belongs to the asparagine synthetase family.</text>
</comment>
<dbReference type="NCBIfam" id="TIGR01536">
    <property type="entry name" value="asn_synth_AEB"/>
    <property type="match status" value="1"/>
</dbReference>
<dbReference type="Gene3D" id="3.40.50.620">
    <property type="entry name" value="HUPs"/>
    <property type="match status" value="1"/>
</dbReference>
<keyword evidence="4 9" id="KW-0547">Nucleotide-binding</keyword>
<dbReference type="GO" id="GO:0004066">
    <property type="term" value="F:asparagine synthase (glutamine-hydrolyzing) activity"/>
    <property type="evidence" value="ECO:0007669"/>
    <property type="project" value="UniProtKB-EC"/>
</dbReference>
<accession>A0A4R4D4L5</accession>
<evidence type="ECO:0000259" key="11">
    <source>
        <dbReference type="PROSITE" id="PS51278"/>
    </source>
</evidence>
<dbReference type="GO" id="GO:0005829">
    <property type="term" value="C:cytosol"/>
    <property type="evidence" value="ECO:0007669"/>
    <property type="project" value="TreeGrafter"/>
</dbReference>
<dbReference type="InterPro" id="IPR017932">
    <property type="entry name" value="GATase_2_dom"/>
</dbReference>
<dbReference type="AlphaFoldDB" id="A0A4R4D4L5"/>
<evidence type="ECO:0000256" key="1">
    <source>
        <dbReference type="ARBA" id="ARBA00005187"/>
    </source>
</evidence>
<dbReference type="Pfam" id="PF13537">
    <property type="entry name" value="GATase_7"/>
    <property type="match status" value="1"/>
</dbReference>
<dbReference type="PIRSF" id="PIRSF001589">
    <property type="entry name" value="Asn_synthetase_glu-h"/>
    <property type="match status" value="1"/>
</dbReference>
<dbReference type="GO" id="GO:0005524">
    <property type="term" value="F:ATP binding"/>
    <property type="evidence" value="ECO:0007669"/>
    <property type="project" value="UniProtKB-KW"/>
</dbReference>
<dbReference type="InterPro" id="IPR029055">
    <property type="entry name" value="Ntn_hydrolases_N"/>
</dbReference>
<evidence type="ECO:0000256" key="7">
    <source>
        <dbReference type="ARBA" id="ARBA00048741"/>
    </source>
</evidence>
<evidence type="ECO:0000256" key="2">
    <source>
        <dbReference type="ARBA" id="ARBA00005752"/>
    </source>
</evidence>
<sequence>MCGLAGLALRQDLAPESATLEALTRALAHRGPDGAGHHVAGNVALAHTRLAIIDLVTGDQPLFAGPAALVANGEVYNYRELRRDNQLRCGTQSDCEPPLHLWRRDGIGFADALRGMYAIALADRAARKVVLARDPFGIKPLYLAEVAGGIAFASEPQALLAAGLVRPRVRAQARAELLQLQFTTGAETIFEGIRRVLPGETVVIADGAVTERHRRTALPEGGPESIGTEDALARLDAALEESVALHQRSDVPYGMFLSGGIDSATVLAMMARLNAQGGTSPVLAFTAGFDVPGAADERAQAARLAASVGARHVTVSVTEQMVWRHLPEIVGAMDDPASDYAIIPTWFLARRAREEVKVVLSGEGGDELFAGYGRYRSAMKPWWLGGKTPRAHGSFDRVDVLREAPTGWRDGIGAAEAAAATGGRTRLQAAQALDVADWLPNDLLIKLDRCLMAHGVEGRTPLLDPGVAAAAFRLPDALKVQGHSGKWLLRQWLARHMPAAEPFAPKQGFTVPVGTWIERVGQRLGPLVAAQPGVAEIARPDRVASLFRHAGSEKHRGFAAWHLLFYALWHRRHIEGRRAEGDVFEVLSAR</sequence>
<keyword evidence="12" id="KW-0436">Ligase</keyword>
<dbReference type="EMBL" id="SKBM01000042">
    <property type="protein sequence ID" value="TCZ53153.1"/>
    <property type="molecule type" value="Genomic_DNA"/>
</dbReference>
<dbReference type="GO" id="GO:0006529">
    <property type="term" value="P:asparagine biosynthetic process"/>
    <property type="evidence" value="ECO:0007669"/>
    <property type="project" value="UniProtKB-KW"/>
</dbReference>
<keyword evidence="8" id="KW-0061">Asparagine biosynthesis</keyword>
<dbReference type="OrthoDB" id="9763290at2"/>